<dbReference type="SUPFAM" id="SSF53659">
    <property type="entry name" value="Isocitrate/Isopropylmalate dehydrogenase-like"/>
    <property type="match status" value="1"/>
</dbReference>
<sequence>MAMTAVEKVSSGQAHIYMKGQLHTNHFLRGMLNKEVGLRKGKNTISHCYFHSVEGYDRVFFVADAAFNMYPDLPAKANILQNTVNFARAFGVEEPKVAVLAAVEVVNPDMPCTIDASALTQMNRRGQIKNCVVDGPFALDNAVSEESAKTKGLVSPVAGKADVLLVPDIEAGNMMVKALVYFSKNETAGLILGAAAPVILTSRADSPRAKLLSIAAAVLLSSFEEK</sequence>
<dbReference type="PANTHER" id="PTHR43356">
    <property type="entry name" value="PHOSPHATE ACETYLTRANSFERASE"/>
    <property type="match status" value="1"/>
</dbReference>
<comment type="caution">
    <text evidence="4">The sequence shown here is derived from an EMBL/GenBank/DDBJ whole genome shotgun (WGS) entry which is preliminary data.</text>
</comment>
<dbReference type="GO" id="GO:0008959">
    <property type="term" value="F:phosphate acetyltransferase activity"/>
    <property type="evidence" value="ECO:0007669"/>
    <property type="project" value="UniProtKB-EC"/>
</dbReference>
<dbReference type="Gene3D" id="3.40.718.10">
    <property type="entry name" value="Isopropylmalate Dehydrogenase"/>
    <property type="match status" value="1"/>
</dbReference>
<keyword evidence="1 4" id="KW-0808">Transferase</keyword>
<protein>
    <submittedName>
        <fullName evidence="4">Phosphate acetyltransferase</fullName>
        <ecNumber evidence="4">2.3.1.8</ecNumber>
    </submittedName>
</protein>
<dbReference type="NCBIfam" id="NF006045">
    <property type="entry name" value="PRK08190.1"/>
    <property type="match status" value="1"/>
</dbReference>
<evidence type="ECO:0000313" key="4">
    <source>
        <dbReference type="EMBL" id="MPN07835.1"/>
    </source>
</evidence>
<dbReference type="AlphaFoldDB" id="A0A645F0K4"/>
<feature type="domain" description="Phosphate acetyl/butaryl transferase" evidence="3">
    <location>
        <begin position="3"/>
        <end position="217"/>
    </location>
</feature>
<gene>
    <name evidence="4" type="primary">pta_53</name>
    <name evidence="4" type="ORF">SDC9_155107</name>
</gene>
<dbReference type="Pfam" id="PF01515">
    <property type="entry name" value="PTA_PTB"/>
    <property type="match status" value="1"/>
</dbReference>
<dbReference type="EMBL" id="VSSQ01053837">
    <property type="protein sequence ID" value="MPN07835.1"/>
    <property type="molecule type" value="Genomic_DNA"/>
</dbReference>
<proteinExistence type="predicted"/>
<dbReference type="PANTHER" id="PTHR43356:SF2">
    <property type="entry name" value="PHOSPHATE ACETYLTRANSFERASE"/>
    <property type="match status" value="1"/>
</dbReference>
<keyword evidence="2 4" id="KW-0012">Acyltransferase</keyword>
<accession>A0A645F0K4</accession>
<organism evidence="4">
    <name type="scientific">bioreactor metagenome</name>
    <dbReference type="NCBI Taxonomy" id="1076179"/>
    <lineage>
        <taxon>unclassified sequences</taxon>
        <taxon>metagenomes</taxon>
        <taxon>ecological metagenomes</taxon>
    </lineage>
</organism>
<dbReference type="InterPro" id="IPR050500">
    <property type="entry name" value="Phos_Acetyltrans/Butyryltrans"/>
</dbReference>
<evidence type="ECO:0000256" key="1">
    <source>
        <dbReference type="ARBA" id="ARBA00022679"/>
    </source>
</evidence>
<reference evidence="4" key="1">
    <citation type="submission" date="2019-08" db="EMBL/GenBank/DDBJ databases">
        <authorList>
            <person name="Kucharzyk K."/>
            <person name="Murdoch R.W."/>
            <person name="Higgins S."/>
            <person name="Loffler F."/>
        </authorList>
    </citation>
    <scope>NUCLEOTIDE SEQUENCE</scope>
</reference>
<dbReference type="InterPro" id="IPR002505">
    <property type="entry name" value="PTA_PTB"/>
</dbReference>
<evidence type="ECO:0000259" key="3">
    <source>
        <dbReference type="Pfam" id="PF01515"/>
    </source>
</evidence>
<name>A0A645F0K4_9ZZZZ</name>
<evidence type="ECO:0000256" key="2">
    <source>
        <dbReference type="ARBA" id="ARBA00023315"/>
    </source>
</evidence>
<dbReference type="EC" id="2.3.1.8" evidence="4"/>